<evidence type="ECO:0000256" key="3">
    <source>
        <dbReference type="SAM" id="MobiDB-lite"/>
    </source>
</evidence>
<feature type="domain" description="C2" evidence="4">
    <location>
        <begin position="122"/>
        <end position="259"/>
    </location>
</feature>
<feature type="region of interest" description="Disordered" evidence="3">
    <location>
        <begin position="50"/>
        <end position="138"/>
    </location>
</feature>
<comment type="caution">
    <text evidence="6">The sequence shown here is derived from an EMBL/GenBank/DDBJ whole genome shotgun (WGS) entry which is preliminary data.</text>
</comment>
<gene>
    <name evidence="6" type="primary">PSD2</name>
    <name evidence="6" type="ORF">LshimejAT787_4600080</name>
</gene>
<feature type="compositionally biased region" description="Low complexity" evidence="3">
    <location>
        <begin position="52"/>
        <end position="64"/>
    </location>
</feature>
<reference evidence="6" key="1">
    <citation type="submission" date="2022-07" db="EMBL/GenBank/DDBJ databases">
        <title>The genome of Lyophyllum shimeji provides insight into the initial evolution of ectomycorrhizal fungal genome.</title>
        <authorList>
            <person name="Kobayashi Y."/>
            <person name="Shibata T."/>
            <person name="Hirakawa H."/>
            <person name="Shigenobu S."/>
            <person name="Nishiyama T."/>
            <person name="Yamada A."/>
            <person name="Hasebe M."/>
            <person name="Kawaguchi M."/>
        </authorList>
    </citation>
    <scope>NUCLEOTIDE SEQUENCE</scope>
    <source>
        <strain evidence="6">AT787</strain>
    </source>
</reference>
<dbReference type="PANTHER" id="PTHR10067">
    <property type="entry name" value="PHOSPHATIDYLSERINE DECARBOXYLASE"/>
    <property type="match status" value="1"/>
</dbReference>
<evidence type="ECO:0000259" key="5">
    <source>
        <dbReference type="PROSITE" id="PS50222"/>
    </source>
</evidence>
<keyword evidence="7" id="KW-1185">Reference proteome</keyword>
<evidence type="ECO:0000313" key="6">
    <source>
        <dbReference type="EMBL" id="GLB45977.1"/>
    </source>
</evidence>
<dbReference type="GO" id="GO:0005509">
    <property type="term" value="F:calcium ion binding"/>
    <property type="evidence" value="ECO:0007669"/>
    <property type="project" value="InterPro"/>
</dbReference>
<feature type="compositionally biased region" description="Low complexity" evidence="3">
    <location>
        <begin position="84"/>
        <end position="98"/>
    </location>
</feature>
<evidence type="ECO:0000256" key="2">
    <source>
        <dbReference type="ARBA" id="ARBA00023239"/>
    </source>
</evidence>
<accession>A0A9P3Q370</accession>
<dbReference type="PROSITE" id="PS00018">
    <property type="entry name" value="EF_HAND_1"/>
    <property type="match status" value="1"/>
</dbReference>
<dbReference type="Pfam" id="PF00168">
    <property type="entry name" value="C2"/>
    <property type="match status" value="1"/>
</dbReference>
<dbReference type="Proteomes" id="UP001063166">
    <property type="component" value="Unassembled WGS sequence"/>
</dbReference>
<dbReference type="InterPro" id="IPR000008">
    <property type="entry name" value="C2_dom"/>
</dbReference>
<dbReference type="InterPro" id="IPR002048">
    <property type="entry name" value="EF_hand_dom"/>
</dbReference>
<dbReference type="PROSITE" id="PS50004">
    <property type="entry name" value="C2"/>
    <property type="match status" value="1"/>
</dbReference>
<sequence length="413" mass="45183">MIRDGFPPCSPPRTATNCRASTAALRAPPTLISTHGGVALLVLRILPPPTSAAPASAEPPSSSSFPKKRFPLPIPVPRLSGLTSSSSSSSQSSPVSSSNLGTPSPALPPPAAVVDPVSGALVPGTPASAPEVEAVQTPGKKGRLFRKRWGALSTPTTLDAEIVEPVTTVDGVTRTGRDTDPFVVISFGKKVFRTRAIRHSLNPTFEEKLRFHVSWYETPFSVQLAVHDWDKLSSNDHIGDASFEVRELIDKAPQMNQKRGFKLDGSKDAHGPWEGGKYNPIIHVRPKYQPYDLLRRPFWRQYLRQYDMDDTGAISHLELTSMLNSLGSTLTVNAFFMTHGKGPHYDELSIEEAIACLETELGRPDGERRRVEGDNVAGMGKLVSWGRRCCCCLVEGRTRGWILVRWISGARRM</sequence>
<evidence type="ECO:0000313" key="7">
    <source>
        <dbReference type="Proteomes" id="UP001063166"/>
    </source>
</evidence>
<dbReference type="InterPro" id="IPR035892">
    <property type="entry name" value="C2_domain_sf"/>
</dbReference>
<dbReference type="PANTHER" id="PTHR10067:SF17">
    <property type="entry name" value="PHOSPHATIDYLSERINE DECARBOXYLASE PROENZYME 2"/>
    <property type="match status" value="1"/>
</dbReference>
<dbReference type="InterPro" id="IPR003817">
    <property type="entry name" value="PS_Dcarbxylase"/>
</dbReference>
<keyword evidence="2" id="KW-0456">Lyase</keyword>
<evidence type="ECO:0000256" key="1">
    <source>
        <dbReference type="ARBA" id="ARBA00022793"/>
    </source>
</evidence>
<name>A0A9P3Q370_LYOSH</name>
<evidence type="ECO:0000259" key="4">
    <source>
        <dbReference type="PROSITE" id="PS50004"/>
    </source>
</evidence>
<dbReference type="InterPro" id="IPR018247">
    <property type="entry name" value="EF_Hand_1_Ca_BS"/>
</dbReference>
<organism evidence="6 7">
    <name type="scientific">Lyophyllum shimeji</name>
    <name type="common">Hon-shimeji</name>
    <name type="synonym">Tricholoma shimeji</name>
    <dbReference type="NCBI Taxonomy" id="47721"/>
    <lineage>
        <taxon>Eukaryota</taxon>
        <taxon>Fungi</taxon>
        <taxon>Dikarya</taxon>
        <taxon>Basidiomycota</taxon>
        <taxon>Agaricomycotina</taxon>
        <taxon>Agaricomycetes</taxon>
        <taxon>Agaricomycetidae</taxon>
        <taxon>Agaricales</taxon>
        <taxon>Tricholomatineae</taxon>
        <taxon>Lyophyllaceae</taxon>
        <taxon>Lyophyllum</taxon>
    </lineage>
</organism>
<dbReference type="OrthoDB" id="67700at2759"/>
<dbReference type="AlphaFoldDB" id="A0A9P3Q370"/>
<dbReference type="Gene3D" id="2.60.40.150">
    <property type="entry name" value="C2 domain"/>
    <property type="match status" value="1"/>
</dbReference>
<feature type="domain" description="EF-hand" evidence="5">
    <location>
        <begin position="294"/>
        <end position="329"/>
    </location>
</feature>
<dbReference type="GO" id="GO:0004609">
    <property type="term" value="F:phosphatidylserine decarboxylase activity"/>
    <property type="evidence" value="ECO:0007669"/>
    <property type="project" value="InterPro"/>
</dbReference>
<protein>
    <submittedName>
        <fullName evidence="6">Catalyzes the formation of phosphatidylethanolamine (PtdEtn) from phosphatidylserine (PtdSer)</fullName>
    </submittedName>
</protein>
<dbReference type="PROSITE" id="PS50222">
    <property type="entry name" value="EF_HAND_2"/>
    <property type="match status" value="1"/>
</dbReference>
<proteinExistence type="predicted"/>
<dbReference type="SUPFAM" id="SSF49562">
    <property type="entry name" value="C2 domain (Calcium/lipid-binding domain, CaLB)"/>
    <property type="match status" value="1"/>
</dbReference>
<keyword evidence="1" id="KW-0210">Decarboxylase</keyword>
<dbReference type="EMBL" id="BRPK01000046">
    <property type="protein sequence ID" value="GLB45977.1"/>
    <property type="molecule type" value="Genomic_DNA"/>
</dbReference>
<dbReference type="GO" id="GO:0008654">
    <property type="term" value="P:phospholipid biosynthetic process"/>
    <property type="evidence" value="ECO:0007669"/>
    <property type="project" value="InterPro"/>
</dbReference>
<dbReference type="SMART" id="SM00239">
    <property type="entry name" value="C2"/>
    <property type="match status" value="1"/>
</dbReference>